<gene>
    <name evidence="6" type="ORF">K7B10_07320</name>
</gene>
<organism evidence="6 7">
    <name type="scientific">Streptomyces flavotricini</name>
    <dbReference type="NCBI Taxonomy" id="66888"/>
    <lineage>
        <taxon>Bacteria</taxon>
        <taxon>Bacillati</taxon>
        <taxon>Actinomycetota</taxon>
        <taxon>Actinomycetes</taxon>
        <taxon>Kitasatosporales</taxon>
        <taxon>Streptomycetaceae</taxon>
        <taxon>Streptomyces</taxon>
    </lineage>
</organism>
<proteinExistence type="inferred from homology"/>
<dbReference type="InterPro" id="IPR011010">
    <property type="entry name" value="DNA_brk_join_enz"/>
</dbReference>
<dbReference type="InterPro" id="IPR013762">
    <property type="entry name" value="Integrase-like_cat_sf"/>
</dbReference>
<evidence type="ECO:0000256" key="4">
    <source>
        <dbReference type="ARBA" id="ARBA00023172"/>
    </source>
</evidence>
<reference evidence="6 7" key="1">
    <citation type="submission" date="2021-08" db="EMBL/GenBank/DDBJ databases">
        <title>Genomic Architecture of Streptomyces flavotricini NGL1 and Streptomyces erythrochromogenes HMS4 With Differential Plant Beneficial attributes and laccase production capabilities.</title>
        <authorList>
            <person name="Salwan R."/>
            <person name="Kaur R."/>
            <person name="Sharma V."/>
        </authorList>
    </citation>
    <scope>NUCLEOTIDE SEQUENCE [LARGE SCALE GENOMIC DNA]</scope>
    <source>
        <strain evidence="6 7">NGL1</strain>
    </source>
</reference>
<dbReference type="CDD" id="cd01189">
    <property type="entry name" value="INT_ICEBs1_C_like"/>
    <property type="match status" value="1"/>
</dbReference>
<dbReference type="PANTHER" id="PTHR30349">
    <property type="entry name" value="PHAGE INTEGRASE-RELATED"/>
    <property type="match status" value="1"/>
</dbReference>
<evidence type="ECO:0000259" key="5">
    <source>
        <dbReference type="PROSITE" id="PS51898"/>
    </source>
</evidence>
<evidence type="ECO:0000256" key="2">
    <source>
        <dbReference type="ARBA" id="ARBA00022908"/>
    </source>
</evidence>
<accession>A0ABS8E0C6</accession>
<comment type="similarity">
    <text evidence="1">Belongs to the 'phage' integrase family.</text>
</comment>
<name>A0ABS8E0C6_9ACTN</name>
<sequence>MGTVFKRCNHSSDEWSRCQHPYVIRYRSLSGRQTEQGGFRTQTKAVSRLSEIHAAKSQASSSSGFRQERADRYGRMTFKEYAEQWRLGQRHLAPSSARHLDSLLKHHIFPVLGSRRMNSFDHRVVDDFIRTLEVADTGLATQSNAFDKLSAVLTDAQRLGIYDFNPTDGVKPPQYTPGRATIPTVEQLRNIRQIGDDRLRLICDLMSGCGMRNSEAVAVNIDNIVADNVYRITEQVNQATKDYDRLKHRKSGEYREVPLPPRIRQSIEQYAAEHGSIDGYLLRDPRDSSRPFQPYLLQNQWQRLKRANRAAIPDGMVLYSLRHFFASRCLQLRIPITDVADWMGHKSLDMTFRIYRHLMPGSIKSAAESLDFALVA</sequence>
<dbReference type="Pfam" id="PF14659">
    <property type="entry name" value="Phage_int_SAM_3"/>
    <property type="match status" value="1"/>
</dbReference>
<dbReference type="InterPro" id="IPR002104">
    <property type="entry name" value="Integrase_catalytic"/>
</dbReference>
<dbReference type="Proteomes" id="UP001520654">
    <property type="component" value="Unassembled WGS sequence"/>
</dbReference>
<dbReference type="PANTHER" id="PTHR30349:SF64">
    <property type="entry name" value="PROPHAGE INTEGRASE INTD-RELATED"/>
    <property type="match status" value="1"/>
</dbReference>
<protein>
    <submittedName>
        <fullName evidence="6">Site-specific integrase</fullName>
    </submittedName>
</protein>
<evidence type="ECO:0000313" key="7">
    <source>
        <dbReference type="Proteomes" id="UP001520654"/>
    </source>
</evidence>
<evidence type="ECO:0000256" key="3">
    <source>
        <dbReference type="ARBA" id="ARBA00023125"/>
    </source>
</evidence>
<dbReference type="PROSITE" id="PS51898">
    <property type="entry name" value="TYR_RECOMBINASE"/>
    <property type="match status" value="1"/>
</dbReference>
<evidence type="ECO:0000256" key="1">
    <source>
        <dbReference type="ARBA" id="ARBA00008857"/>
    </source>
</evidence>
<comment type="caution">
    <text evidence="6">The sequence shown here is derived from an EMBL/GenBank/DDBJ whole genome shotgun (WGS) entry which is preliminary data.</text>
</comment>
<dbReference type="EMBL" id="JAINUL010000001">
    <property type="protein sequence ID" value="MCC0094595.1"/>
    <property type="molecule type" value="Genomic_DNA"/>
</dbReference>
<dbReference type="InterPro" id="IPR004107">
    <property type="entry name" value="Integrase_SAM-like_N"/>
</dbReference>
<keyword evidence="4" id="KW-0233">DNA recombination</keyword>
<dbReference type="InterPro" id="IPR010998">
    <property type="entry name" value="Integrase_recombinase_N"/>
</dbReference>
<dbReference type="InterPro" id="IPR050090">
    <property type="entry name" value="Tyrosine_recombinase_XerCD"/>
</dbReference>
<keyword evidence="7" id="KW-1185">Reference proteome</keyword>
<dbReference type="Gene3D" id="1.10.150.130">
    <property type="match status" value="1"/>
</dbReference>
<dbReference type="Gene3D" id="1.10.443.10">
    <property type="entry name" value="Intergrase catalytic core"/>
    <property type="match status" value="1"/>
</dbReference>
<keyword evidence="2" id="KW-0229">DNA integration</keyword>
<dbReference type="SUPFAM" id="SSF56349">
    <property type="entry name" value="DNA breaking-rejoining enzymes"/>
    <property type="match status" value="1"/>
</dbReference>
<evidence type="ECO:0000313" key="6">
    <source>
        <dbReference type="EMBL" id="MCC0094595.1"/>
    </source>
</evidence>
<feature type="domain" description="Tyr recombinase" evidence="5">
    <location>
        <begin position="175"/>
        <end position="368"/>
    </location>
</feature>
<dbReference type="Pfam" id="PF00589">
    <property type="entry name" value="Phage_integrase"/>
    <property type="match status" value="1"/>
</dbReference>
<keyword evidence="3" id="KW-0238">DNA-binding</keyword>